<proteinExistence type="predicted"/>
<evidence type="ECO:0000313" key="4">
    <source>
        <dbReference type="Proteomes" id="UP000756346"/>
    </source>
</evidence>
<keyword evidence="2" id="KW-0472">Membrane</keyword>
<evidence type="ECO:0000313" key="3">
    <source>
        <dbReference type="EMBL" id="KAH7040388.1"/>
    </source>
</evidence>
<keyword evidence="4" id="KW-1185">Reference proteome</keyword>
<dbReference type="AlphaFoldDB" id="A0A9P8YI17"/>
<sequence>MTCYLHHCHCRLSCGASFDSTSFLLPRTIVLWTGPCRVLWPHSRLQFHAIWRDFVIFYFFLSFTILSSSLSLRHSTSFRHQPQPSKSSYMRQCLHTNTESRVSKSREKRYFQ</sequence>
<dbReference type="Proteomes" id="UP000756346">
    <property type="component" value="Unassembled WGS sequence"/>
</dbReference>
<keyword evidence="2" id="KW-0812">Transmembrane</keyword>
<dbReference type="EMBL" id="JAGTJQ010000001">
    <property type="protein sequence ID" value="KAH7040388.1"/>
    <property type="molecule type" value="Genomic_DNA"/>
</dbReference>
<evidence type="ECO:0000256" key="1">
    <source>
        <dbReference type="SAM" id="MobiDB-lite"/>
    </source>
</evidence>
<feature type="compositionally biased region" description="Basic and acidic residues" evidence="1">
    <location>
        <begin position="101"/>
        <end position="112"/>
    </location>
</feature>
<dbReference type="GeneID" id="70193211"/>
<gene>
    <name evidence="3" type="ORF">B0I36DRAFT_9678</name>
</gene>
<feature type="region of interest" description="Disordered" evidence="1">
    <location>
        <begin position="76"/>
        <end position="112"/>
    </location>
</feature>
<name>A0A9P8YI17_9PEZI</name>
<feature type="compositionally biased region" description="Polar residues" evidence="1">
    <location>
        <begin position="78"/>
        <end position="100"/>
    </location>
</feature>
<dbReference type="RefSeq" id="XP_046018443.1">
    <property type="nucleotide sequence ID" value="XM_046163665.1"/>
</dbReference>
<evidence type="ECO:0000256" key="2">
    <source>
        <dbReference type="SAM" id="Phobius"/>
    </source>
</evidence>
<accession>A0A9P8YI17</accession>
<keyword evidence="2" id="KW-1133">Transmembrane helix</keyword>
<organism evidence="3 4">
    <name type="scientific">Microdochium trichocladiopsis</name>
    <dbReference type="NCBI Taxonomy" id="1682393"/>
    <lineage>
        <taxon>Eukaryota</taxon>
        <taxon>Fungi</taxon>
        <taxon>Dikarya</taxon>
        <taxon>Ascomycota</taxon>
        <taxon>Pezizomycotina</taxon>
        <taxon>Sordariomycetes</taxon>
        <taxon>Xylariomycetidae</taxon>
        <taxon>Xylariales</taxon>
        <taxon>Microdochiaceae</taxon>
        <taxon>Microdochium</taxon>
    </lineage>
</organism>
<feature type="transmembrane region" description="Helical" evidence="2">
    <location>
        <begin position="49"/>
        <end position="72"/>
    </location>
</feature>
<comment type="caution">
    <text evidence="3">The sequence shown here is derived from an EMBL/GenBank/DDBJ whole genome shotgun (WGS) entry which is preliminary data.</text>
</comment>
<protein>
    <submittedName>
        <fullName evidence="3">Uncharacterized protein</fullName>
    </submittedName>
</protein>
<reference evidence="3" key="1">
    <citation type="journal article" date="2021" name="Nat. Commun.">
        <title>Genetic determinants of endophytism in the Arabidopsis root mycobiome.</title>
        <authorList>
            <person name="Mesny F."/>
            <person name="Miyauchi S."/>
            <person name="Thiergart T."/>
            <person name="Pickel B."/>
            <person name="Atanasova L."/>
            <person name="Karlsson M."/>
            <person name="Huettel B."/>
            <person name="Barry K.W."/>
            <person name="Haridas S."/>
            <person name="Chen C."/>
            <person name="Bauer D."/>
            <person name="Andreopoulos W."/>
            <person name="Pangilinan J."/>
            <person name="LaButti K."/>
            <person name="Riley R."/>
            <person name="Lipzen A."/>
            <person name="Clum A."/>
            <person name="Drula E."/>
            <person name="Henrissat B."/>
            <person name="Kohler A."/>
            <person name="Grigoriev I.V."/>
            <person name="Martin F.M."/>
            <person name="Hacquard S."/>
        </authorList>
    </citation>
    <scope>NUCLEOTIDE SEQUENCE</scope>
    <source>
        <strain evidence="3">MPI-CAGE-CH-0230</strain>
    </source>
</reference>